<dbReference type="PANTHER" id="PTHR22715:SF1">
    <property type="entry name" value="DNA BINDING PROTEIN"/>
    <property type="match status" value="1"/>
</dbReference>
<dbReference type="PROSITE" id="PS51542">
    <property type="entry name" value="FYRN"/>
    <property type="match status" value="1"/>
</dbReference>
<keyword evidence="2" id="KW-0539">Nucleus</keyword>
<name>A0A835JZQ8_9ROSI</name>
<dbReference type="InterPro" id="IPR015943">
    <property type="entry name" value="WD40/YVTN_repeat-like_dom_sf"/>
</dbReference>
<evidence type="ECO:0000313" key="4">
    <source>
        <dbReference type="EMBL" id="KAF9677155.1"/>
    </source>
</evidence>
<dbReference type="SUPFAM" id="SSF50978">
    <property type="entry name" value="WD40 repeat-like"/>
    <property type="match status" value="1"/>
</dbReference>
<dbReference type="Gene3D" id="3.30.160.360">
    <property type="match status" value="1"/>
</dbReference>
<dbReference type="GO" id="GO:0140993">
    <property type="term" value="F:histone modifying activity"/>
    <property type="evidence" value="ECO:0007669"/>
    <property type="project" value="UniProtKB-ARBA"/>
</dbReference>
<dbReference type="GO" id="GO:0051726">
    <property type="term" value="P:regulation of cell cycle"/>
    <property type="evidence" value="ECO:0007669"/>
    <property type="project" value="TreeGrafter"/>
</dbReference>
<dbReference type="Proteomes" id="UP000657918">
    <property type="component" value="Chromosome 8"/>
</dbReference>
<protein>
    <recommendedName>
        <fullName evidence="6">FYR C-terminal domain-containing protein</fullName>
    </recommendedName>
</protein>
<evidence type="ECO:0000256" key="3">
    <source>
        <dbReference type="SAM" id="MobiDB-lite"/>
    </source>
</evidence>
<organism evidence="4 5">
    <name type="scientific">Salix dunnii</name>
    <dbReference type="NCBI Taxonomy" id="1413687"/>
    <lineage>
        <taxon>Eukaryota</taxon>
        <taxon>Viridiplantae</taxon>
        <taxon>Streptophyta</taxon>
        <taxon>Embryophyta</taxon>
        <taxon>Tracheophyta</taxon>
        <taxon>Spermatophyta</taxon>
        <taxon>Magnoliopsida</taxon>
        <taxon>eudicotyledons</taxon>
        <taxon>Gunneridae</taxon>
        <taxon>Pentapetalae</taxon>
        <taxon>rosids</taxon>
        <taxon>fabids</taxon>
        <taxon>Malpighiales</taxon>
        <taxon>Salicaceae</taxon>
        <taxon>Saliceae</taxon>
        <taxon>Salix</taxon>
    </lineage>
</organism>
<dbReference type="OrthoDB" id="1928087at2759"/>
<dbReference type="InterPro" id="IPR003888">
    <property type="entry name" value="FYrich_N"/>
</dbReference>
<evidence type="ECO:0008006" key="6">
    <source>
        <dbReference type="Google" id="ProtNLM"/>
    </source>
</evidence>
<dbReference type="EMBL" id="JADGMS010000008">
    <property type="protein sequence ID" value="KAF9677155.1"/>
    <property type="molecule type" value="Genomic_DNA"/>
</dbReference>
<gene>
    <name evidence="4" type="ORF">SADUNF_Sadunf08G0078500</name>
</gene>
<evidence type="ECO:0000256" key="1">
    <source>
        <dbReference type="ARBA" id="ARBA00004123"/>
    </source>
</evidence>
<dbReference type="GO" id="GO:0005634">
    <property type="term" value="C:nucleus"/>
    <property type="evidence" value="ECO:0007669"/>
    <property type="project" value="UniProtKB-SubCell"/>
</dbReference>
<comment type="subcellular location">
    <subcellularLocation>
        <location evidence="1">Nucleus</location>
    </subcellularLocation>
</comment>
<keyword evidence="5" id="KW-1185">Reference proteome</keyword>
<dbReference type="InterPro" id="IPR036322">
    <property type="entry name" value="WD40_repeat_dom_sf"/>
</dbReference>
<evidence type="ECO:0000256" key="2">
    <source>
        <dbReference type="ARBA" id="ARBA00023242"/>
    </source>
</evidence>
<dbReference type="InterPro" id="IPR040092">
    <property type="entry name" value="TBRG1"/>
</dbReference>
<comment type="caution">
    <text evidence="4">The sequence shown here is derived from an EMBL/GenBank/DDBJ whole genome shotgun (WGS) entry which is preliminary data.</text>
</comment>
<evidence type="ECO:0000313" key="5">
    <source>
        <dbReference type="Proteomes" id="UP000657918"/>
    </source>
</evidence>
<feature type="region of interest" description="Disordered" evidence="3">
    <location>
        <begin position="211"/>
        <end position="233"/>
    </location>
</feature>
<reference evidence="4 5" key="1">
    <citation type="submission" date="2020-10" db="EMBL/GenBank/DDBJ databases">
        <title>Plant Genome Project.</title>
        <authorList>
            <person name="Zhang R.-G."/>
        </authorList>
    </citation>
    <scope>NUCLEOTIDE SEQUENCE [LARGE SCALE GENOMIC DNA]</scope>
    <source>
        <strain evidence="4">FAFU-HL-1</strain>
        <tissue evidence="4">Leaf</tissue>
    </source>
</reference>
<dbReference type="PANTHER" id="PTHR22715">
    <property type="entry name" value="TRANSFORMING GROWTH FACTOR BETA REGULATED GENE 1"/>
    <property type="match status" value="1"/>
</dbReference>
<accession>A0A835JZQ8</accession>
<dbReference type="InterPro" id="IPR003889">
    <property type="entry name" value="FYrich_C"/>
</dbReference>
<dbReference type="GO" id="GO:0048731">
    <property type="term" value="P:system development"/>
    <property type="evidence" value="ECO:0007669"/>
    <property type="project" value="UniProtKB-ARBA"/>
</dbReference>
<sequence length="1345" mass="147697">MAKSKLKEEREDREEAEKAGGLELVSIGSLFSGGSWEKKYWSSTRGKDRYPYPVGYQARRAYNGGAYKMEIHEGPKGPLFAITYTDGYSCSGQTPDIVWQKFQKNCCPHTKIWHGKRFSCTIDGIEVASQWSLLLYCLQLMKVMALPDYPFFGFKNPFVQRLLRELVTNINGIAEQNPLSPSFSNGSSRTELNNRCKDACTSPNLPPYLARSQVKGKRSKRQEITNPESLSTAGFKRSRAGAVMYIAEPSNSAPKTHKQWRSTLSFNQEQESCNLPGTLSTAVCSKPVAVGETDHSSAKDGFPSKSVDCSDHLTENAAPGPEESVLAWSKSTKSTTEVINWSVEEKNLDRSLDTRVERSNFTMSEEGQAGDATAPKDQPCVHNVDLYAPDTLDFVQDNITNSAQATQDTSACSIREEFLVTEAIASQGMITESHTEEVIGTPHSNGNSERSDFDSAGHDIAKSMMTVLLPQAIPLLKNKSGKKKKTISYSEVLPNTPKPPENNDENHQFVEIQSPGVHGSALPCSEHVKSVVLDSFDGDQCGAHVTNQPISPSNTAVADQPCFDTDACPPCRVDQFVNVEGTESSVCQFETDGIKDIFCHDQAQSKVQLALDERPQDGYQYPYESVSCIKSANENVLYEENQDFCKKMDENSIGTEFLSGEKDINRGTDFNDVVAKCNMSQRGLGASVHISRNDISVKAETPESGSLSTAEVTKYVYTRKKVSKAASSTRKCDGSFSESIICRNSRDDSIPETTRTLLNSEMFQMGSSVDKPHKNAIFGAEPMVGDQLNGLQMDETTNPNPLSESMLPFVSQTQTFSRASMGKDASNPFAASVSQIEKPHAYSEGRLVVIQDTSETNGPPVLSVKLGTTFSCYNTSNVKEVQTNTDLKLHRNLKLNNELDGIFDLVGCYFHPMPVLSLLLVTKGDEINVCALCGHLVDENRTLFLYKLAIEETRTGNPSFVGHTSIMFPSSTDIFGRETALERSGLQLTPDGQNLVLLGTMKTPYCREGRTDCLCSTCSLNCFEQSTVKIVQVKTGYVSVLVKLSASDSVQCILAFEPNRLIAAGESGRLHLWTMNSAWSVYQSNCVGNDYVFFSPNPLNQVLDLVSAPTEEFIISANDCISPCIVELKRVPNCASLVVGNNGFGEFTVWDVSKRMFMARVSSPSASACQFLPISSFSWQRVVNGFHYSTVEEQINEIVDATKLWFSENSECYSLPPLDGEDIAIWLLVSTIPELDTQEDYISSDCGINPVGWWRLALLVKNMLILGEALDPRAAAIGSSSGNGIIGTFDGLVYMWELTTGTKLGTLHHFEGESVSCIATDNSKPGVISVAGDKGQLLVYRRSCK</sequence>
<dbReference type="PROSITE" id="PS51543">
    <property type="entry name" value="FYRC"/>
    <property type="match status" value="1"/>
</dbReference>
<proteinExistence type="predicted"/>
<dbReference type="Gene3D" id="2.130.10.10">
    <property type="entry name" value="YVTN repeat-like/Quinoprotein amine dehydrogenase"/>
    <property type="match status" value="1"/>
</dbReference>